<dbReference type="PANTHER" id="PTHR24223">
    <property type="entry name" value="ATP-BINDING CASSETTE SUB-FAMILY C"/>
    <property type="match status" value="1"/>
</dbReference>
<dbReference type="GO" id="GO:0005524">
    <property type="term" value="F:ATP binding"/>
    <property type="evidence" value="ECO:0007669"/>
    <property type="project" value="UniProtKB-KW"/>
</dbReference>
<dbReference type="OrthoDB" id="2688362at2759"/>
<gene>
    <name evidence="7" type="ORF">JVT61DRAFT_5730</name>
</gene>
<evidence type="ECO:0000313" key="8">
    <source>
        <dbReference type="Proteomes" id="UP000683000"/>
    </source>
</evidence>
<evidence type="ECO:0000256" key="2">
    <source>
        <dbReference type="ARBA" id="ARBA00022737"/>
    </source>
</evidence>
<protein>
    <submittedName>
        <fullName evidence="7">P-loop containing nucleoside triphosphate hydrolase protein</fullName>
    </submittedName>
</protein>
<comment type="caution">
    <text evidence="7">The sequence shown here is derived from an EMBL/GenBank/DDBJ whole genome shotgun (WGS) entry which is preliminary data.</text>
</comment>
<name>A0A8I3AG91_9AGAM</name>
<dbReference type="EMBL" id="JAGFBS010000002">
    <property type="protein sequence ID" value="KAG6381321.1"/>
    <property type="molecule type" value="Genomic_DNA"/>
</dbReference>
<evidence type="ECO:0000256" key="3">
    <source>
        <dbReference type="ARBA" id="ARBA00022741"/>
    </source>
</evidence>
<organism evidence="7 8">
    <name type="scientific">Boletus reticuloceps</name>
    <dbReference type="NCBI Taxonomy" id="495285"/>
    <lineage>
        <taxon>Eukaryota</taxon>
        <taxon>Fungi</taxon>
        <taxon>Dikarya</taxon>
        <taxon>Basidiomycota</taxon>
        <taxon>Agaricomycotina</taxon>
        <taxon>Agaricomycetes</taxon>
        <taxon>Agaricomycetidae</taxon>
        <taxon>Boletales</taxon>
        <taxon>Boletineae</taxon>
        <taxon>Boletaceae</taxon>
        <taxon>Boletoideae</taxon>
        <taxon>Boletus</taxon>
    </lineage>
</organism>
<dbReference type="InterPro" id="IPR003439">
    <property type="entry name" value="ABC_transporter-like_ATP-bd"/>
</dbReference>
<evidence type="ECO:0000256" key="5">
    <source>
        <dbReference type="SAM" id="SignalP"/>
    </source>
</evidence>
<evidence type="ECO:0000259" key="6">
    <source>
        <dbReference type="PROSITE" id="PS50893"/>
    </source>
</evidence>
<dbReference type="SMART" id="SM00382">
    <property type="entry name" value="AAA"/>
    <property type="match status" value="1"/>
</dbReference>
<dbReference type="InterPro" id="IPR003593">
    <property type="entry name" value="AAA+_ATPase"/>
</dbReference>
<dbReference type="InterPro" id="IPR027417">
    <property type="entry name" value="P-loop_NTPase"/>
</dbReference>
<evidence type="ECO:0000313" key="7">
    <source>
        <dbReference type="EMBL" id="KAG6381321.1"/>
    </source>
</evidence>
<dbReference type="PROSITE" id="PS50893">
    <property type="entry name" value="ABC_TRANSPORTER_2"/>
    <property type="match status" value="1"/>
</dbReference>
<keyword evidence="4" id="KW-0067">ATP-binding</keyword>
<feature type="signal peptide" evidence="5">
    <location>
        <begin position="1"/>
        <end position="23"/>
    </location>
</feature>
<dbReference type="AlphaFoldDB" id="A0A8I3AG91"/>
<dbReference type="PANTHER" id="PTHR24223:SF443">
    <property type="entry name" value="MULTIDRUG-RESISTANCE LIKE PROTEIN 1, ISOFORM I"/>
    <property type="match status" value="1"/>
</dbReference>
<dbReference type="Proteomes" id="UP000683000">
    <property type="component" value="Unassembled WGS sequence"/>
</dbReference>
<reference evidence="7" key="1">
    <citation type="submission" date="2021-03" db="EMBL/GenBank/DDBJ databases">
        <title>Evolutionary innovations through gain and loss of genes in the ectomycorrhizal Boletales.</title>
        <authorList>
            <person name="Wu G."/>
            <person name="Miyauchi S."/>
            <person name="Morin E."/>
            <person name="Yang Z.-L."/>
            <person name="Xu J."/>
            <person name="Martin F.M."/>
        </authorList>
    </citation>
    <scope>NUCLEOTIDE SEQUENCE</scope>
    <source>
        <strain evidence="7">BR01</strain>
    </source>
</reference>
<comment type="subcellular location">
    <subcellularLocation>
        <location evidence="1">Vacuole membrane</location>
        <topology evidence="1">Multi-pass membrane protein</topology>
    </subcellularLocation>
</comment>
<dbReference type="GO" id="GO:0016887">
    <property type="term" value="F:ATP hydrolysis activity"/>
    <property type="evidence" value="ECO:0007669"/>
    <property type="project" value="InterPro"/>
</dbReference>
<sequence length="221" mass="24373">MRSMLHTTLALTSLCCEMFQTWSGDVGVPGAGETVFIVGRTGSGKSTLLSVLLRMIKSSYGTIEIDERDIKSLGVSTLRRGVQVIPQDPFVFSGTIRSCLDFDSKHEDDALWHALDLVGLKKFVASQESKLDTVVEDNWSHYSVGLRQLLCLAAAILRNPKILFLDEATASIDAGADMFIQLAMRRSCPHAPTERQNSARELLARPNSMFSKLMAATRNNH</sequence>
<keyword evidence="7" id="KW-0378">Hydrolase</keyword>
<keyword evidence="5" id="KW-0732">Signal</keyword>
<keyword evidence="2" id="KW-0677">Repeat</keyword>
<dbReference type="Pfam" id="PF00005">
    <property type="entry name" value="ABC_tran"/>
    <property type="match status" value="1"/>
</dbReference>
<dbReference type="GO" id="GO:0000329">
    <property type="term" value="C:fungal-type vacuole membrane"/>
    <property type="evidence" value="ECO:0007669"/>
    <property type="project" value="UniProtKB-ARBA"/>
</dbReference>
<feature type="domain" description="ABC transporter" evidence="6">
    <location>
        <begin position="5"/>
        <end position="215"/>
    </location>
</feature>
<dbReference type="SUPFAM" id="SSF52540">
    <property type="entry name" value="P-loop containing nucleoside triphosphate hydrolases"/>
    <property type="match status" value="1"/>
</dbReference>
<proteinExistence type="predicted"/>
<dbReference type="Gene3D" id="3.40.50.300">
    <property type="entry name" value="P-loop containing nucleotide triphosphate hydrolases"/>
    <property type="match status" value="1"/>
</dbReference>
<evidence type="ECO:0000256" key="4">
    <source>
        <dbReference type="ARBA" id="ARBA00022840"/>
    </source>
</evidence>
<evidence type="ECO:0000256" key="1">
    <source>
        <dbReference type="ARBA" id="ARBA00004128"/>
    </source>
</evidence>
<feature type="chain" id="PRO_5034417093" evidence="5">
    <location>
        <begin position="24"/>
        <end position="221"/>
    </location>
</feature>
<dbReference type="InterPro" id="IPR050173">
    <property type="entry name" value="ABC_transporter_C-like"/>
</dbReference>
<accession>A0A8I3AG91</accession>
<dbReference type="GO" id="GO:0042626">
    <property type="term" value="F:ATPase-coupled transmembrane transporter activity"/>
    <property type="evidence" value="ECO:0007669"/>
    <property type="project" value="TreeGrafter"/>
</dbReference>
<keyword evidence="3" id="KW-0547">Nucleotide-binding</keyword>
<keyword evidence="8" id="KW-1185">Reference proteome</keyword>